<dbReference type="InterPro" id="IPR008334">
    <property type="entry name" value="5'-Nucleotdase_C"/>
</dbReference>
<evidence type="ECO:0000313" key="6">
    <source>
        <dbReference type="Proteomes" id="UP001560573"/>
    </source>
</evidence>
<accession>A0ABV3ZJV3</accession>
<keyword evidence="2" id="KW-0547">Nucleotide-binding</keyword>
<sequence length="517" mass="57052">MNPLKTIGAICVTLLFAACSSIKTGSHRNDGKIEVVLVQVNDVYEISAIRNGEAGGLARVATLKKQYLQANPNTLLLMAGDFLSPSIYNRMKLQGRAVIGKQMVEAMNTAGFDLVGFGNHEFDLDEADLQERINESNFQWVSSNSFQVKNGKEQPFQKISGSSATPIPTYVIRSIKDADGTTARIGFIGINIPKTKKKYVAYQNPLSAATIIYEKIKDSCDAVVAITHQDLDQDIQLAKQLPKLAAIIGGHEHDMRFEKVGNVYITKAHSNAVNAYVVRLQIDTRARTATTPKPELKELDNKIAFDDATNNVVNKWWSVVDTAYGALGFNYREVLLKEGAPFDARDSVVSTTQSNFTKLICAAMADACPDTDATLFNAGSIRVDEMLAPPITQYTIMRAMPYGGTIRQADITGKLLIQVLEAGKKNSATGGFLQYSSTITSSNGKWLIHGKPIDEKQAYKIALNDFLIEGQEQNLGFLNEKNYEVYRLYNKQTSPLNPQSDIRLAVIKYLERMNGKL</sequence>
<keyword evidence="2" id="KW-0378">Hydrolase</keyword>
<evidence type="ECO:0000256" key="2">
    <source>
        <dbReference type="RuleBase" id="RU362119"/>
    </source>
</evidence>
<dbReference type="Gene3D" id="3.60.21.10">
    <property type="match status" value="1"/>
</dbReference>
<dbReference type="PANTHER" id="PTHR11575:SF24">
    <property type="entry name" value="5'-NUCLEOTIDASE"/>
    <property type="match status" value="1"/>
</dbReference>
<dbReference type="PROSITE" id="PS51257">
    <property type="entry name" value="PROKAR_LIPOPROTEIN"/>
    <property type="match status" value="1"/>
</dbReference>
<dbReference type="InterPro" id="IPR029052">
    <property type="entry name" value="Metallo-depent_PP-like"/>
</dbReference>
<evidence type="ECO:0000256" key="1">
    <source>
        <dbReference type="ARBA" id="ARBA00022729"/>
    </source>
</evidence>
<dbReference type="SUPFAM" id="SSF55816">
    <property type="entry name" value="5'-nucleotidase (syn. UDP-sugar hydrolase), C-terminal domain"/>
    <property type="match status" value="1"/>
</dbReference>
<dbReference type="InterPro" id="IPR036907">
    <property type="entry name" value="5'-Nucleotdase_C_sf"/>
</dbReference>
<dbReference type="PRINTS" id="PR01607">
    <property type="entry name" value="APYRASEFAMLY"/>
</dbReference>
<evidence type="ECO:0000259" key="3">
    <source>
        <dbReference type="Pfam" id="PF00149"/>
    </source>
</evidence>
<dbReference type="RefSeq" id="WP_369331538.1">
    <property type="nucleotide sequence ID" value="NZ_JAULBC010000008.1"/>
</dbReference>
<dbReference type="Proteomes" id="UP001560573">
    <property type="component" value="Unassembled WGS sequence"/>
</dbReference>
<dbReference type="EMBL" id="JAULBC010000008">
    <property type="protein sequence ID" value="MEX6690127.1"/>
    <property type="molecule type" value="Genomic_DNA"/>
</dbReference>
<dbReference type="Pfam" id="PF00149">
    <property type="entry name" value="Metallophos"/>
    <property type="match status" value="1"/>
</dbReference>
<dbReference type="Pfam" id="PF02872">
    <property type="entry name" value="5_nucleotid_C"/>
    <property type="match status" value="1"/>
</dbReference>
<reference evidence="5 6" key="1">
    <citation type="submission" date="2023-07" db="EMBL/GenBank/DDBJ databases">
        <authorList>
            <person name="Lian W.-H."/>
        </authorList>
    </citation>
    <scope>NUCLEOTIDE SEQUENCE [LARGE SCALE GENOMIC DNA]</scope>
    <source>
        <strain evidence="5 6">SYSU DXS3180</strain>
    </source>
</reference>
<protein>
    <submittedName>
        <fullName evidence="5">Bifunctional metallophosphatase/5'-nucleotidase</fullName>
    </submittedName>
</protein>
<gene>
    <name evidence="5" type="ORF">QTN47_21640</name>
</gene>
<feature type="domain" description="Calcineurin-like phosphoesterase" evidence="3">
    <location>
        <begin position="38"/>
        <end position="254"/>
    </location>
</feature>
<dbReference type="SUPFAM" id="SSF56300">
    <property type="entry name" value="Metallo-dependent phosphatases"/>
    <property type="match status" value="1"/>
</dbReference>
<evidence type="ECO:0000259" key="4">
    <source>
        <dbReference type="Pfam" id="PF02872"/>
    </source>
</evidence>
<name>A0ABV3ZJV3_9BACT</name>
<comment type="similarity">
    <text evidence="2">Belongs to the 5'-nucleotidase family.</text>
</comment>
<dbReference type="InterPro" id="IPR004843">
    <property type="entry name" value="Calcineurin-like_PHP"/>
</dbReference>
<dbReference type="Gene3D" id="3.90.780.10">
    <property type="entry name" value="5'-Nucleotidase, C-terminal domain"/>
    <property type="match status" value="1"/>
</dbReference>
<feature type="domain" description="5'-Nucleotidase C-terminal" evidence="4">
    <location>
        <begin position="350"/>
        <end position="472"/>
    </location>
</feature>
<proteinExistence type="inferred from homology"/>
<comment type="caution">
    <text evidence="5">The sequence shown here is derived from an EMBL/GenBank/DDBJ whole genome shotgun (WGS) entry which is preliminary data.</text>
</comment>
<keyword evidence="6" id="KW-1185">Reference proteome</keyword>
<keyword evidence="1" id="KW-0732">Signal</keyword>
<dbReference type="InterPro" id="IPR006179">
    <property type="entry name" value="5_nucleotidase/apyrase"/>
</dbReference>
<organism evidence="5 6">
    <name type="scientific">Danxiaibacter flavus</name>
    <dbReference type="NCBI Taxonomy" id="3049108"/>
    <lineage>
        <taxon>Bacteria</taxon>
        <taxon>Pseudomonadati</taxon>
        <taxon>Bacteroidota</taxon>
        <taxon>Chitinophagia</taxon>
        <taxon>Chitinophagales</taxon>
        <taxon>Chitinophagaceae</taxon>
        <taxon>Danxiaibacter</taxon>
    </lineage>
</organism>
<evidence type="ECO:0000313" key="5">
    <source>
        <dbReference type="EMBL" id="MEX6690127.1"/>
    </source>
</evidence>
<dbReference type="PANTHER" id="PTHR11575">
    <property type="entry name" value="5'-NUCLEOTIDASE-RELATED"/>
    <property type="match status" value="1"/>
</dbReference>